<evidence type="ECO:0000313" key="1">
    <source>
        <dbReference type="EMBL" id="MDO6459055.1"/>
    </source>
</evidence>
<dbReference type="EMBL" id="JAUOPJ010000036">
    <property type="protein sequence ID" value="MDO6459055.1"/>
    <property type="molecule type" value="Genomic_DNA"/>
</dbReference>
<organism evidence="1 2">
    <name type="scientific">Celeribacter halophilus</name>
    <dbReference type="NCBI Taxonomy" id="576117"/>
    <lineage>
        <taxon>Bacteria</taxon>
        <taxon>Pseudomonadati</taxon>
        <taxon>Pseudomonadota</taxon>
        <taxon>Alphaproteobacteria</taxon>
        <taxon>Rhodobacterales</taxon>
        <taxon>Roseobacteraceae</taxon>
        <taxon>Celeribacter</taxon>
    </lineage>
</organism>
<gene>
    <name evidence="1" type="ORF">Q4494_18455</name>
</gene>
<protein>
    <submittedName>
        <fullName evidence="1">Uncharacterized protein</fullName>
    </submittedName>
</protein>
<name>A0AAW7XYK2_9RHOB</name>
<dbReference type="AlphaFoldDB" id="A0AAW7XYK2"/>
<feature type="non-terminal residue" evidence="1">
    <location>
        <position position="111"/>
    </location>
</feature>
<sequence length="111" mass="12792">MQHSNRSSPSCKSPLIEEACFDRSVGRRRVIPKNRLTIFIQVPFIWQQTQNFRPTCRPYPRKGSGCFEGSLPPEILNLFAPAANILFPPILLKNTMLLVQKMVPQTQRKRL</sequence>
<comment type="caution">
    <text evidence="1">The sequence shown here is derived from an EMBL/GenBank/DDBJ whole genome shotgun (WGS) entry which is preliminary data.</text>
</comment>
<reference evidence="1" key="1">
    <citation type="submission" date="2023-07" db="EMBL/GenBank/DDBJ databases">
        <title>Genome content predicts the carbon catabolic preferences of heterotrophic bacteria.</title>
        <authorList>
            <person name="Gralka M."/>
        </authorList>
    </citation>
    <scope>NUCLEOTIDE SEQUENCE</scope>
    <source>
        <strain evidence="1">I2M02</strain>
    </source>
</reference>
<dbReference type="RefSeq" id="WP_303495232.1">
    <property type="nucleotide sequence ID" value="NZ_JAUOPJ010000036.1"/>
</dbReference>
<evidence type="ECO:0000313" key="2">
    <source>
        <dbReference type="Proteomes" id="UP001169823"/>
    </source>
</evidence>
<dbReference type="Proteomes" id="UP001169823">
    <property type="component" value="Unassembled WGS sequence"/>
</dbReference>
<accession>A0AAW7XYK2</accession>
<proteinExistence type="predicted"/>